<dbReference type="InterPro" id="IPR044660">
    <property type="entry name" value="IBH1-like"/>
</dbReference>
<dbReference type="Proteomes" id="UP001443914">
    <property type="component" value="Unassembled WGS sequence"/>
</dbReference>
<dbReference type="AlphaFoldDB" id="A0AAW1MP63"/>
<comment type="subcellular location">
    <subcellularLocation>
        <location evidence="1">Nucleus</location>
    </subcellularLocation>
</comment>
<evidence type="ECO:0000256" key="1">
    <source>
        <dbReference type="ARBA" id="ARBA00004123"/>
    </source>
</evidence>
<organism evidence="5 6">
    <name type="scientific">Saponaria officinalis</name>
    <name type="common">Common soapwort</name>
    <name type="synonym">Lychnis saponaria</name>
    <dbReference type="NCBI Taxonomy" id="3572"/>
    <lineage>
        <taxon>Eukaryota</taxon>
        <taxon>Viridiplantae</taxon>
        <taxon>Streptophyta</taxon>
        <taxon>Embryophyta</taxon>
        <taxon>Tracheophyta</taxon>
        <taxon>Spermatophyta</taxon>
        <taxon>Magnoliopsida</taxon>
        <taxon>eudicotyledons</taxon>
        <taxon>Gunneridae</taxon>
        <taxon>Pentapetalae</taxon>
        <taxon>Caryophyllales</taxon>
        <taxon>Caryophyllaceae</taxon>
        <taxon>Caryophylleae</taxon>
        <taxon>Saponaria</taxon>
    </lineage>
</organism>
<evidence type="ECO:0000313" key="6">
    <source>
        <dbReference type="Proteomes" id="UP001443914"/>
    </source>
</evidence>
<dbReference type="PANTHER" id="PTHR33124:SF39">
    <property type="entry name" value="TRANSCRIPTION FACTOR UPBEAT1"/>
    <property type="match status" value="1"/>
</dbReference>
<gene>
    <name evidence="5" type="ORF">RND81_02G002400</name>
</gene>
<keyword evidence="2" id="KW-0805">Transcription regulation</keyword>
<dbReference type="PANTHER" id="PTHR33124">
    <property type="entry name" value="TRANSCRIPTION FACTOR IBH1-LIKE 1"/>
    <property type="match status" value="1"/>
</dbReference>
<name>A0AAW1MP63_SAPOF</name>
<dbReference type="GO" id="GO:0005634">
    <property type="term" value="C:nucleus"/>
    <property type="evidence" value="ECO:0007669"/>
    <property type="project" value="UniProtKB-SubCell"/>
</dbReference>
<keyword evidence="3" id="KW-0804">Transcription</keyword>
<dbReference type="GO" id="GO:0006355">
    <property type="term" value="P:regulation of DNA-templated transcription"/>
    <property type="evidence" value="ECO:0007669"/>
    <property type="project" value="InterPro"/>
</dbReference>
<comment type="caution">
    <text evidence="5">The sequence shown here is derived from an EMBL/GenBank/DDBJ whole genome shotgun (WGS) entry which is preliminary data.</text>
</comment>
<protein>
    <recommendedName>
        <fullName evidence="7">Transcription factor UPBEAT1</fullName>
    </recommendedName>
</protein>
<proteinExistence type="predicted"/>
<keyword evidence="6" id="KW-1185">Reference proteome</keyword>
<dbReference type="EMBL" id="JBDFQZ010000002">
    <property type="protein sequence ID" value="KAK9747596.1"/>
    <property type="molecule type" value="Genomic_DNA"/>
</dbReference>
<keyword evidence="4" id="KW-0539">Nucleus</keyword>
<reference evidence="5" key="1">
    <citation type="submission" date="2024-03" db="EMBL/GenBank/DDBJ databases">
        <title>WGS assembly of Saponaria officinalis var. Norfolk2.</title>
        <authorList>
            <person name="Jenkins J."/>
            <person name="Shu S."/>
            <person name="Grimwood J."/>
            <person name="Barry K."/>
            <person name="Goodstein D."/>
            <person name="Schmutz J."/>
            <person name="Leebens-Mack J."/>
            <person name="Osbourn A."/>
        </authorList>
    </citation>
    <scope>NUCLEOTIDE SEQUENCE [LARGE SCALE GENOMIC DNA]</scope>
    <source>
        <strain evidence="5">JIC</strain>
    </source>
</reference>
<sequence length="149" mass="17874">MLFSSYLTQLLKKKYQIVYLFYTKSFLNLEYIKLFKFEMETPPSHNLSNKIRVETQRVKQERQTKMQMKKKKRVRSMKRRTISSNKNSRLRSGIIKKRVRTLKRMIPNRESKGLDGLFTDAATYIVSLQFRVKLMQRMLHVLAASQLLH</sequence>
<dbReference type="CDD" id="cd11444">
    <property type="entry name" value="bHLH_AtIBH1_like"/>
    <property type="match status" value="1"/>
</dbReference>
<evidence type="ECO:0000256" key="3">
    <source>
        <dbReference type="ARBA" id="ARBA00023163"/>
    </source>
</evidence>
<evidence type="ECO:0000256" key="4">
    <source>
        <dbReference type="ARBA" id="ARBA00023242"/>
    </source>
</evidence>
<accession>A0AAW1MP63</accession>
<evidence type="ECO:0008006" key="7">
    <source>
        <dbReference type="Google" id="ProtNLM"/>
    </source>
</evidence>
<evidence type="ECO:0000313" key="5">
    <source>
        <dbReference type="EMBL" id="KAK9747596.1"/>
    </source>
</evidence>
<evidence type="ECO:0000256" key="2">
    <source>
        <dbReference type="ARBA" id="ARBA00023015"/>
    </source>
</evidence>
<dbReference type="InterPro" id="IPR044549">
    <property type="entry name" value="bHLH_AtIBH1-like"/>
</dbReference>